<dbReference type="SUPFAM" id="SSF46689">
    <property type="entry name" value="Homeodomain-like"/>
    <property type="match status" value="1"/>
</dbReference>
<dbReference type="PANTHER" id="PTHR19303">
    <property type="entry name" value="TRANSPOSON"/>
    <property type="match status" value="1"/>
</dbReference>
<proteinExistence type="predicted"/>
<organism evidence="3 4">
    <name type="scientific">Ditylenchus dipsaci</name>
    <dbReference type="NCBI Taxonomy" id="166011"/>
    <lineage>
        <taxon>Eukaryota</taxon>
        <taxon>Metazoa</taxon>
        <taxon>Ecdysozoa</taxon>
        <taxon>Nematoda</taxon>
        <taxon>Chromadorea</taxon>
        <taxon>Rhabditida</taxon>
        <taxon>Tylenchina</taxon>
        <taxon>Tylenchomorpha</taxon>
        <taxon>Sphaerularioidea</taxon>
        <taxon>Anguinidae</taxon>
        <taxon>Anguininae</taxon>
        <taxon>Ditylenchus</taxon>
    </lineage>
</organism>
<name>A0A915EBM8_9BILA</name>
<dbReference type="GO" id="GO:0003677">
    <property type="term" value="F:DNA binding"/>
    <property type="evidence" value="ECO:0007669"/>
    <property type="project" value="InterPro"/>
</dbReference>
<evidence type="ECO:0000256" key="1">
    <source>
        <dbReference type="ARBA" id="ARBA00004123"/>
    </source>
</evidence>
<dbReference type="InterPro" id="IPR009057">
    <property type="entry name" value="Homeodomain-like_sf"/>
</dbReference>
<accession>A0A915EBM8</accession>
<evidence type="ECO:0000313" key="3">
    <source>
        <dbReference type="Proteomes" id="UP000887574"/>
    </source>
</evidence>
<dbReference type="AlphaFoldDB" id="A0A915EBM8"/>
<dbReference type="WBParaSite" id="jg4136">
    <property type="protein sequence ID" value="jg4136"/>
    <property type="gene ID" value="jg4136"/>
</dbReference>
<comment type="subcellular location">
    <subcellularLocation>
        <location evidence="1">Nucleus</location>
    </subcellularLocation>
</comment>
<dbReference type="Gene3D" id="1.10.10.60">
    <property type="entry name" value="Homeodomain-like"/>
    <property type="match status" value="2"/>
</dbReference>
<keyword evidence="3" id="KW-1185">Reference proteome</keyword>
<dbReference type="InterPro" id="IPR050863">
    <property type="entry name" value="CenT-Element_Derived"/>
</dbReference>
<reference evidence="4" key="1">
    <citation type="submission" date="2022-11" db="UniProtKB">
        <authorList>
            <consortium name="WormBaseParasite"/>
        </authorList>
    </citation>
    <scope>IDENTIFICATION</scope>
</reference>
<dbReference type="GO" id="GO:0005634">
    <property type="term" value="C:nucleus"/>
    <property type="evidence" value="ECO:0007669"/>
    <property type="project" value="UniProtKB-SubCell"/>
</dbReference>
<evidence type="ECO:0000259" key="2">
    <source>
        <dbReference type="Pfam" id="PF04218"/>
    </source>
</evidence>
<feature type="domain" description="HTH psq-type" evidence="2">
    <location>
        <begin position="4"/>
        <end position="55"/>
    </location>
</feature>
<dbReference type="PANTHER" id="PTHR19303:SF73">
    <property type="entry name" value="PROTEIN PDC2"/>
    <property type="match status" value="1"/>
</dbReference>
<dbReference type="InterPro" id="IPR007889">
    <property type="entry name" value="HTH_Psq"/>
</dbReference>
<sequence length="153" mass="17437">MSARKHKAVTLEVKMAVVKAAAKNNNKSDLAKQFNITRTSIRDILSSKEAIMQEILDGGGEKRSRLTAGKHSEMEEALMVWIKQVRSENIPVTSEIMKSKRYLSLKAMEVVRRYTEKSFTDPAILKLSDALDEALYQLRAKKQTQKRLSDYFS</sequence>
<dbReference type="Proteomes" id="UP000887574">
    <property type="component" value="Unplaced"/>
</dbReference>
<dbReference type="Pfam" id="PF04218">
    <property type="entry name" value="CENP-B_N"/>
    <property type="match status" value="1"/>
</dbReference>
<evidence type="ECO:0000313" key="4">
    <source>
        <dbReference type="WBParaSite" id="jg4136"/>
    </source>
</evidence>
<protein>
    <submittedName>
        <fullName evidence="4">HTH CENPB-type domain-containing protein</fullName>
    </submittedName>
</protein>